<dbReference type="SUPFAM" id="SSF81891">
    <property type="entry name" value="Poly A polymerase C-terminal region-like"/>
    <property type="match status" value="1"/>
</dbReference>
<keyword evidence="3" id="KW-0819">tRNA processing</keyword>
<dbReference type="PANTHER" id="PTHR46173">
    <property type="entry name" value="CCA TRNA NUCLEOTIDYLTRANSFERASE 1, MITOCHONDRIAL"/>
    <property type="match status" value="1"/>
</dbReference>
<organism evidence="11 12">
    <name type="scientific">Sphingomonas insulae</name>
    <dbReference type="NCBI Taxonomy" id="424800"/>
    <lineage>
        <taxon>Bacteria</taxon>
        <taxon>Pseudomonadati</taxon>
        <taxon>Pseudomonadota</taxon>
        <taxon>Alphaproteobacteria</taxon>
        <taxon>Sphingomonadales</taxon>
        <taxon>Sphingomonadaceae</taxon>
        <taxon>Sphingomonas</taxon>
    </lineage>
</organism>
<feature type="domain" description="Poly A polymerase head" evidence="9">
    <location>
        <begin position="34"/>
        <end position="156"/>
    </location>
</feature>
<dbReference type="Pfam" id="PF01743">
    <property type="entry name" value="PolyA_pol"/>
    <property type="match status" value="1"/>
</dbReference>
<dbReference type="InterPro" id="IPR050264">
    <property type="entry name" value="Bact_CCA-adding_enz_type3_sf"/>
</dbReference>
<protein>
    <submittedName>
        <fullName evidence="11">CCA tRNA nucleotidyltransferase</fullName>
    </submittedName>
</protein>
<evidence type="ECO:0000256" key="2">
    <source>
        <dbReference type="ARBA" id="ARBA00022679"/>
    </source>
</evidence>
<evidence type="ECO:0000256" key="4">
    <source>
        <dbReference type="ARBA" id="ARBA00022695"/>
    </source>
</evidence>
<evidence type="ECO:0000256" key="7">
    <source>
        <dbReference type="ARBA" id="ARBA00022842"/>
    </source>
</evidence>
<dbReference type="Gene3D" id="1.10.3090.10">
    <property type="entry name" value="cca-adding enzyme, domain 2"/>
    <property type="match status" value="1"/>
</dbReference>
<keyword evidence="2 8" id="KW-0808">Transferase</keyword>
<dbReference type="InterPro" id="IPR032828">
    <property type="entry name" value="PolyA_RNA-bd"/>
</dbReference>
<dbReference type="EMBL" id="BAAAES010000004">
    <property type="protein sequence ID" value="GAA0660695.1"/>
    <property type="molecule type" value="Genomic_DNA"/>
</dbReference>
<keyword evidence="5" id="KW-0479">Metal-binding</keyword>
<proteinExistence type="inferred from homology"/>
<evidence type="ECO:0000259" key="10">
    <source>
        <dbReference type="Pfam" id="PF12627"/>
    </source>
</evidence>
<evidence type="ECO:0000256" key="3">
    <source>
        <dbReference type="ARBA" id="ARBA00022694"/>
    </source>
</evidence>
<keyword evidence="6" id="KW-0547">Nucleotide-binding</keyword>
<dbReference type="PANTHER" id="PTHR46173:SF1">
    <property type="entry name" value="CCA TRNA NUCLEOTIDYLTRANSFERASE 1, MITOCHONDRIAL"/>
    <property type="match status" value="1"/>
</dbReference>
<feature type="domain" description="tRNA nucleotidyltransferase/poly(A) polymerase RNA and SrmB- binding" evidence="10">
    <location>
        <begin position="190"/>
        <end position="248"/>
    </location>
</feature>
<accession>A0ABN1HNP5</accession>
<evidence type="ECO:0000256" key="6">
    <source>
        <dbReference type="ARBA" id="ARBA00022741"/>
    </source>
</evidence>
<sequence length="412" mass="43053">MALSPAPVLPLDQIAGREGFAALIAALGGAEQTRLVGGVVRDTLLGLDPADIDLATQLLPDIVLDRLRDAGIRAVPTGLAHGTITAILPDGPIEVTTLRRDVTTDGRHAVVAFTDAWEEDGARRDFTMNALYADPETGAVIDAFGGLADLAAGRVRFIGDPYRRIAEDHLRILRFFRFHARFGTADQSRIDADGLAACAARANDLMALSRERIAAELLKLLVARHAVPVIALMIDAGIFRAVLPEITDATVLATLAMREAAAGVAPDAIRRLAALLPAAAAEPVGARLKLSNADRKRLVAATQGPGDADARALAYRVGTASAIDRLLLAGCAIADITDWTPPVLPIGGGALVQRGLRKGPEVARVLRAIEDRWIAGGFPDAARVDQFADDAVAAALAATIIDSASSASSGRA</sequence>
<comment type="cofactor">
    <cofactor evidence="1">
        <name>Mg(2+)</name>
        <dbReference type="ChEBI" id="CHEBI:18420"/>
    </cofactor>
</comment>
<dbReference type="Gene3D" id="3.30.460.10">
    <property type="entry name" value="Beta Polymerase, domain 2"/>
    <property type="match status" value="1"/>
</dbReference>
<evidence type="ECO:0000259" key="9">
    <source>
        <dbReference type="Pfam" id="PF01743"/>
    </source>
</evidence>
<dbReference type="Pfam" id="PF12627">
    <property type="entry name" value="PolyA_pol_RNAbd"/>
    <property type="match status" value="1"/>
</dbReference>
<gene>
    <name evidence="11" type="ORF">GCM10009102_06670</name>
</gene>
<dbReference type="InterPro" id="IPR002646">
    <property type="entry name" value="PolA_pol_head_dom"/>
</dbReference>
<reference evidence="11 12" key="1">
    <citation type="journal article" date="2019" name="Int. J. Syst. Evol. Microbiol.">
        <title>The Global Catalogue of Microorganisms (GCM) 10K type strain sequencing project: providing services to taxonomists for standard genome sequencing and annotation.</title>
        <authorList>
            <consortium name="The Broad Institute Genomics Platform"/>
            <consortium name="The Broad Institute Genome Sequencing Center for Infectious Disease"/>
            <person name="Wu L."/>
            <person name="Ma J."/>
        </authorList>
    </citation>
    <scope>NUCLEOTIDE SEQUENCE [LARGE SCALE GENOMIC DNA]</scope>
    <source>
        <strain evidence="11 12">JCM 14603</strain>
    </source>
</reference>
<keyword evidence="8" id="KW-0694">RNA-binding</keyword>
<dbReference type="RefSeq" id="WP_163958076.1">
    <property type="nucleotide sequence ID" value="NZ_BAAAES010000004.1"/>
</dbReference>
<keyword evidence="7" id="KW-0460">Magnesium</keyword>
<name>A0ABN1HNP5_9SPHN</name>
<keyword evidence="4" id="KW-0548">Nucleotidyltransferase</keyword>
<evidence type="ECO:0000256" key="8">
    <source>
        <dbReference type="RuleBase" id="RU003953"/>
    </source>
</evidence>
<evidence type="ECO:0000313" key="11">
    <source>
        <dbReference type="EMBL" id="GAA0660695.1"/>
    </source>
</evidence>
<evidence type="ECO:0000313" key="12">
    <source>
        <dbReference type="Proteomes" id="UP001500238"/>
    </source>
</evidence>
<evidence type="ECO:0000256" key="1">
    <source>
        <dbReference type="ARBA" id="ARBA00001946"/>
    </source>
</evidence>
<evidence type="ECO:0000256" key="5">
    <source>
        <dbReference type="ARBA" id="ARBA00022723"/>
    </source>
</evidence>
<dbReference type="Proteomes" id="UP001500238">
    <property type="component" value="Unassembled WGS sequence"/>
</dbReference>
<comment type="caution">
    <text evidence="11">The sequence shown here is derived from an EMBL/GenBank/DDBJ whole genome shotgun (WGS) entry which is preliminary data.</text>
</comment>
<dbReference type="CDD" id="cd05398">
    <property type="entry name" value="NT_ClassII-CCAase"/>
    <property type="match status" value="1"/>
</dbReference>
<dbReference type="InterPro" id="IPR043519">
    <property type="entry name" value="NT_sf"/>
</dbReference>
<keyword evidence="12" id="KW-1185">Reference proteome</keyword>
<dbReference type="SUPFAM" id="SSF81301">
    <property type="entry name" value="Nucleotidyltransferase"/>
    <property type="match status" value="1"/>
</dbReference>
<comment type="similarity">
    <text evidence="8">Belongs to the tRNA nucleotidyltransferase/poly(A) polymerase family.</text>
</comment>